<dbReference type="OrthoDB" id="9122109at2"/>
<dbReference type="PANTHER" id="PTHR44936:SF9">
    <property type="entry name" value="SENSOR PROTEIN CREC"/>
    <property type="match status" value="1"/>
</dbReference>
<dbReference type="PANTHER" id="PTHR44936">
    <property type="entry name" value="SENSOR PROTEIN CREC"/>
    <property type="match status" value="1"/>
</dbReference>
<feature type="transmembrane region" description="Helical" evidence="7">
    <location>
        <begin position="266"/>
        <end position="284"/>
    </location>
</feature>
<gene>
    <name evidence="9" type="ORF">B6S08_02485</name>
</gene>
<dbReference type="Gene3D" id="3.30.565.10">
    <property type="entry name" value="Histidine kinase-like ATPase, C-terminal domain"/>
    <property type="match status" value="1"/>
</dbReference>
<protein>
    <recommendedName>
        <fullName evidence="2">histidine kinase</fullName>
        <ecNumber evidence="2">2.7.13.3</ecNumber>
    </recommendedName>
</protein>
<reference evidence="9 10" key="1">
    <citation type="submission" date="2017-08" db="EMBL/GenBank/DDBJ databases">
        <title>A Genome Sequence of Oceanimonas doudoroffii ATCC 27123T.</title>
        <authorList>
            <person name="Brennan M.A."/>
            <person name="Maclea K.S."/>
            <person name="Mcclelland W.D."/>
            <person name="Trachtenberg A.M."/>
        </authorList>
    </citation>
    <scope>NUCLEOTIDE SEQUENCE [LARGE SCALE GENOMIC DNA]</scope>
    <source>
        <strain evidence="9 10">ATCC 27123</strain>
    </source>
</reference>
<evidence type="ECO:0000259" key="8">
    <source>
        <dbReference type="PROSITE" id="PS50109"/>
    </source>
</evidence>
<feature type="transmembrane region" description="Helical" evidence="7">
    <location>
        <begin position="296"/>
        <end position="316"/>
    </location>
</feature>
<dbReference type="InterPro" id="IPR036890">
    <property type="entry name" value="HATPase_C_sf"/>
</dbReference>
<keyword evidence="6" id="KW-0902">Two-component regulatory system</keyword>
<dbReference type="GO" id="GO:0004673">
    <property type="term" value="F:protein histidine kinase activity"/>
    <property type="evidence" value="ECO:0007669"/>
    <property type="project" value="UniProtKB-EC"/>
</dbReference>
<evidence type="ECO:0000256" key="4">
    <source>
        <dbReference type="ARBA" id="ARBA00022679"/>
    </source>
</evidence>
<dbReference type="GO" id="GO:0000160">
    <property type="term" value="P:phosphorelay signal transduction system"/>
    <property type="evidence" value="ECO:0007669"/>
    <property type="project" value="UniProtKB-KW"/>
</dbReference>
<feature type="transmembrane region" description="Helical" evidence="7">
    <location>
        <begin position="200"/>
        <end position="222"/>
    </location>
</feature>
<dbReference type="CDD" id="cd00075">
    <property type="entry name" value="HATPase"/>
    <property type="match status" value="1"/>
</dbReference>
<dbReference type="AlphaFoldDB" id="A0A233RGA0"/>
<dbReference type="InterPro" id="IPR005467">
    <property type="entry name" value="His_kinase_dom"/>
</dbReference>
<dbReference type="InterPro" id="IPR011623">
    <property type="entry name" value="7TMR_DISM_rcpt_extracell_dom1"/>
</dbReference>
<feature type="transmembrane region" description="Helical" evidence="7">
    <location>
        <begin position="322"/>
        <end position="342"/>
    </location>
</feature>
<feature type="domain" description="Histidine kinase" evidence="8">
    <location>
        <begin position="437"/>
        <end position="605"/>
    </location>
</feature>
<keyword evidence="5" id="KW-0418">Kinase</keyword>
<comment type="caution">
    <text evidence="9">The sequence shown here is derived from an EMBL/GenBank/DDBJ whole genome shotgun (WGS) entry which is preliminary data.</text>
</comment>
<dbReference type="Pfam" id="PF07695">
    <property type="entry name" value="7TMR-DISM_7TM"/>
    <property type="match status" value="1"/>
</dbReference>
<feature type="transmembrane region" description="Helical" evidence="7">
    <location>
        <begin position="354"/>
        <end position="377"/>
    </location>
</feature>
<comment type="catalytic activity">
    <reaction evidence="1">
        <text>ATP + protein L-histidine = ADP + protein N-phospho-L-histidine.</text>
        <dbReference type="EC" id="2.7.13.3"/>
    </reaction>
</comment>
<evidence type="ECO:0000313" key="9">
    <source>
        <dbReference type="EMBL" id="OXY82418.1"/>
    </source>
</evidence>
<dbReference type="PROSITE" id="PS50109">
    <property type="entry name" value="HIS_KIN"/>
    <property type="match status" value="1"/>
</dbReference>
<feature type="transmembrane region" description="Helical" evidence="7">
    <location>
        <begin position="383"/>
        <end position="404"/>
    </location>
</feature>
<dbReference type="Proteomes" id="UP000242757">
    <property type="component" value="Unassembled WGS sequence"/>
</dbReference>
<keyword evidence="7" id="KW-1133">Transmembrane helix</keyword>
<keyword evidence="4" id="KW-0808">Transferase</keyword>
<dbReference type="Pfam" id="PF02518">
    <property type="entry name" value="HATPase_c"/>
    <property type="match status" value="1"/>
</dbReference>
<dbReference type="EMBL" id="NBIM01000001">
    <property type="protein sequence ID" value="OXY82418.1"/>
    <property type="molecule type" value="Genomic_DNA"/>
</dbReference>
<feature type="transmembrane region" description="Helical" evidence="7">
    <location>
        <begin position="229"/>
        <end position="246"/>
    </location>
</feature>
<evidence type="ECO:0000256" key="5">
    <source>
        <dbReference type="ARBA" id="ARBA00022777"/>
    </source>
</evidence>
<evidence type="ECO:0000256" key="3">
    <source>
        <dbReference type="ARBA" id="ARBA00022553"/>
    </source>
</evidence>
<sequence length="634" mass="71000">MATTPSAGRPGRQYLPAIWRRILFVVMLSCPSFFIHAEASFHQGDCVNLCYQIEQLHVDYLPTAPLTLSQIRALPASPLTLPWSAGFTSQPAFFLLTLHTERDHLQQIIEVSPTFLEKVTLRPLLARPGAKHEQYIEQTQGLDVAAGGHHQVFRHAAFDVRLAGAGEHHFLLTLDSRSVKALQLSFYTQEAYYQKDITSAIGFMLLYGSLGMMVLITLLTGLVLRESVYLVYSLYVLASSCIHFIAQGWAKYLGFWFESVPQLDVMALMMMLTLVSGIELIRITNLHIHYPRLWRWLRAGGLMMVAGLLCLLWAGHYSLVSASLQVVFLLLILFMTLMTAVLSFKGERAAQIYLLAFVAHNVSSVIRILASFGVVSLGAFSLFAINVTIVIHALLIYLAVLARVKHLKADSARLEKMDIKLKFEMRLRELQARFFKLLTHDFRMPVSVIGHALEQDDAGKPESMRVIRHQFFRLEQLIDQYVDMHFKLDVARDDGAPTDIADVLGAVVAHYQFASDRHEISLTPVSALPCRLNAGIMEMIVGNLISNVIRHAPEGTHCEVSGWQEKDQLLIQVCDDGPGIQRLNKGVGLTLTWEAVESLDGQIEFFIPLTAAIPLCCGFVRLSSQTTCLNRNSQ</sequence>
<proteinExistence type="predicted"/>
<dbReference type="InterPro" id="IPR050980">
    <property type="entry name" value="2C_sensor_his_kinase"/>
</dbReference>
<keyword evidence="7" id="KW-0472">Membrane</keyword>
<evidence type="ECO:0000256" key="6">
    <source>
        <dbReference type="ARBA" id="ARBA00023012"/>
    </source>
</evidence>
<evidence type="ECO:0000313" key="10">
    <source>
        <dbReference type="Proteomes" id="UP000242757"/>
    </source>
</evidence>
<keyword evidence="10" id="KW-1185">Reference proteome</keyword>
<name>A0A233RGA0_9GAMM</name>
<keyword evidence="3" id="KW-0597">Phosphoprotein</keyword>
<accession>A0A233RGA0</accession>
<dbReference type="SUPFAM" id="SSF55874">
    <property type="entry name" value="ATPase domain of HSP90 chaperone/DNA topoisomerase II/histidine kinase"/>
    <property type="match status" value="1"/>
</dbReference>
<dbReference type="EC" id="2.7.13.3" evidence="2"/>
<dbReference type="InterPro" id="IPR003594">
    <property type="entry name" value="HATPase_dom"/>
</dbReference>
<evidence type="ECO:0000256" key="7">
    <source>
        <dbReference type="SAM" id="Phobius"/>
    </source>
</evidence>
<keyword evidence="7" id="KW-0812">Transmembrane</keyword>
<evidence type="ECO:0000256" key="1">
    <source>
        <dbReference type="ARBA" id="ARBA00000085"/>
    </source>
</evidence>
<evidence type="ECO:0000256" key="2">
    <source>
        <dbReference type="ARBA" id="ARBA00012438"/>
    </source>
</evidence>
<organism evidence="9 10">
    <name type="scientific">Oceanimonas doudoroffii</name>
    <dbReference type="NCBI Taxonomy" id="84158"/>
    <lineage>
        <taxon>Bacteria</taxon>
        <taxon>Pseudomonadati</taxon>
        <taxon>Pseudomonadota</taxon>
        <taxon>Gammaproteobacteria</taxon>
        <taxon>Aeromonadales</taxon>
        <taxon>Aeromonadaceae</taxon>
        <taxon>Oceanimonas</taxon>
    </lineage>
</organism>